<evidence type="ECO:0000313" key="2">
    <source>
        <dbReference type="EMBL" id="BAF23059.1"/>
    </source>
</evidence>
<name>A0A0P0XDB6_ORYSJ</name>
<dbReference type="AlphaFoldDB" id="A0A0P0XDB6"/>
<dbReference type="Proteomes" id="UP000000763">
    <property type="component" value="Chromosome 8"/>
</dbReference>
<dbReference type="KEGG" id="dosa:Os08g0184600"/>
<proteinExistence type="predicted"/>
<accession>A0A0P0XDB6</accession>
<gene>
    <name evidence="2" type="ordered locus">Os08g0184600</name>
</gene>
<dbReference type="EMBL" id="AP008214">
    <property type="protein sequence ID" value="BAF23059.1"/>
    <property type="molecule type" value="Genomic_DNA"/>
</dbReference>
<dbReference type="Gramene" id="Os08t0184600-02">
    <property type="protein sequence ID" value="Os08t0184600-02"/>
    <property type="gene ID" value="Os08g0184600"/>
</dbReference>
<dbReference type="Gramene" id="Os08t0184600-03">
    <property type="protein sequence ID" value="Os08t0184600-03"/>
    <property type="gene ID" value="Os08g0184600"/>
</dbReference>
<sequence>MFLLVVLRCSRWIHRLPPSATSFLSFFPLGFLSSPPPLSDALLLRRSPSSTTHRRRLSLSSAPLPRPPTESAGTDPIPPSSLAMDRPSPLGGSRHRRIELPRWSSSVPSGLGRSRSLGGGSGRRRGGRLSSGCRIRIWCSGRIWRSSCTSRAVRSSG</sequence>
<feature type="region of interest" description="Disordered" evidence="1">
    <location>
        <begin position="46"/>
        <end position="129"/>
    </location>
</feature>
<dbReference type="Gramene" id="Os08t0184600-01">
    <property type="protein sequence ID" value="Os08t0184600-01"/>
    <property type="gene ID" value="Os08g0184600"/>
</dbReference>
<reference evidence="2 3" key="1">
    <citation type="journal article" date="2005" name="Nature">
        <title>The map-based sequence of the rice genome.</title>
        <authorList>
            <consortium name="International rice genome sequencing project (IRGSP)"/>
            <person name="Matsumoto T."/>
            <person name="Wu J."/>
            <person name="Kanamori H."/>
            <person name="Katayose Y."/>
            <person name="Fujisawa M."/>
            <person name="Namiki N."/>
            <person name="Mizuno H."/>
            <person name="Yamamoto K."/>
            <person name="Antonio B.A."/>
            <person name="Baba T."/>
            <person name="Sakata K."/>
            <person name="Nagamura Y."/>
            <person name="Aoki H."/>
            <person name="Arikawa K."/>
            <person name="Arita K."/>
            <person name="Bito T."/>
            <person name="Chiden Y."/>
            <person name="Fujitsuka N."/>
            <person name="Fukunaka R."/>
            <person name="Hamada M."/>
            <person name="Harada C."/>
            <person name="Hayashi A."/>
            <person name="Hijishita S."/>
            <person name="Honda M."/>
            <person name="Hosokawa S."/>
            <person name="Ichikawa Y."/>
            <person name="Idonuma A."/>
            <person name="Iijima M."/>
            <person name="Ikeda M."/>
            <person name="Ikeno M."/>
            <person name="Ito K."/>
            <person name="Ito S."/>
            <person name="Ito T."/>
            <person name="Ito Y."/>
            <person name="Ito Y."/>
            <person name="Iwabuchi A."/>
            <person name="Kamiya K."/>
            <person name="Karasawa W."/>
            <person name="Kurita K."/>
            <person name="Katagiri S."/>
            <person name="Kikuta A."/>
            <person name="Kobayashi H."/>
            <person name="Kobayashi N."/>
            <person name="Machita K."/>
            <person name="Maehara T."/>
            <person name="Masukawa M."/>
            <person name="Mizubayashi T."/>
            <person name="Mukai Y."/>
            <person name="Nagasaki H."/>
            <person name="Nagata Y."/>
            <person name="Naito S."/>
            <person name="Nakashima M."/>
            <person name="Nakama Y."/>
            <person name="Nakamichi Y."/>
            <person name="Nakamura M."/>
            <person name="Meguro A."/>
            <person name="Negishi M."/>
            <person name="Ohta I."/>
            <person name="Ohta T."/>
            <person name="Okamoto M."/>
            <person name="Ono N."/>
            <person name="Saji S."/>
            <person name="Sakaguchi M."/>
            <person name="Sakai K."/>
            <person name="Shibata M."/>
            <person name="Shimokawa T."/>
            <person name="Song J."/>
            <person name="Takazaki Y."/>
            <person name="Terasawa K."/>
            <person name="Tsugane M."/>
            <person name="Tsuji K."/>
            <person name="Ueda S."/>
            <person name="Waki K."/>
            <person name="Yamagata H."/>
            <person name="Yamamoto M."/>
            <person name="Yamamoto S."/>
            <person name="Yamane H."/>
            <person name="Yoshiki S."/>
            <person name="Yoshihara R."/>
            <person name="Yukawa K."/>
            <person name="Zhong H."/>
            <person name="Yano M."/>
            <person name="Yuan Q."/>
            <person name="Ouyang S."/>
            <person name="Liu J."/>
            <person name="Jones K.M."/>
            <person name="Gansberger K."/>
            <person name="Moffat K."/>
            <person name="Hill J."/>
            <person name="Bera J."/>
            <person name="Fadrosh D."/>
            <person name="Jin S."/>
            <person name="Johri S."/>
            <person name="Kim M."/>
            <person name="Overton L."/>
            <person name="Reardon M."/>
            <person name="Tsitrin T."/>
            <person name="Vuong H."/>
            <person name="Weaver B."/>
            <person name="Ciecko A."/>
            <person name="Tallon L."/>
            <person name="Jackson J."/>
            <person name="Pai G."/>
            <person name="Aken S.V."/>
            <person name="Utterback T."/>
            <person name="Reidmuller S."/>
            <person name="Feldblyum T."/>
            <person name="Hsiao J."/>
            <person name="Zismann V."/>
            <person name="Iobst S."/>
            <person name="de Vazeille A.R."/>
            <person name="Buell C.R."/>
            <person name="Ying K."/>
            <person name="Li Y."/>
            <person name="Lu T."/>
            <person name="Huang Y."/>
            <person name="Zhao Q."/>
            <person name="Feng Q."/>
            <person name="Zhang L."/>
            <person name="Zhu J."/>
            <person name="Weng Q."/>
            <person name="Mu J."/>
            <person name="Lu Y."/>
            <person name="Fan D."/>
            <person name="Liu Y."/>
            <person name="Guan J."/>
            <person name="Zhang Y."/>
            <person name="Yu S."/>
            <person name="Liu X."/>
            <person name="Zhang Y."/>
            <person name="Hong G."/>
            <person name="Han B."/>
            <person name="Choisne N."/>
            <person name="Demange N."/>
            <person name="Orjeda G."/>
            <person name="Samain S."/>
            <person name="Cattolico L."/>
            <person name="Pelletier E."/>
            <person name="Couloux A."/>
            <person name="Segurens B."/>
            <person name="Wincker P."/>
            <person name="D'Hont A."/>
            <person name="Scarpelli C."/>
            <person name="Weissenbach J."/>
            <person name="Salanoubat M."/>
            <person name="Quetier F."/>
            <person name="Yu Y."/>
            <person name="Kim H.R."/>
            <person name="Rambo T."/>
            <person name="Currie J."/>
            <person name="Collura K."/>
            <person name="Luo M."/>
            <person name="Yang T."/>
            <person name="Ammiraju J.S.S."/>
            <person name="Engler F."/>
            <person name="Soderlund C."/>
            <person name="Wing R.A."/>
            <person name="Palmer L.E."/>
            <person name="de la Bastide M."/>
            <person name="Spiegel L."/>
            <person name="Nascimento L."/>
            <person name="Zutavern T."/>
            <person name="O'Shaughnessy A."/>
            <person name="Dike S."/>
            <person name="Dedhia N."/>
            <person name="Preston R."/>
            <person name="Balija V."/>
            <person name="McCombie W.R."/>
            <person name="Chow T."/>
            <person name="Chen H."/>
            <person name="Chung M."/>
            <person name="Chen C."/>
            <person name="Shaw J."/>
            <person name="Wu H."/>
            <person name="Hsiao K."/>
            <person name="Chao Y."/>
            <person name="Chu M."/>
            <person name="Cheng C."/>
            <person name="Hour A."/>
            <person name="Lee P."/>
            <person name="Lin S."/>
            <person name="Lin Y."/>
            <person name="Liou J."/>
            <person name="Liu S."/>
            <person name="Hsing Y."/>
            <person name="Raghuvanshi S."/>
            <person name="Mohanty A."/>
            <person name="Bharti A.K."/>
            <person name="Gaur A."/>
            <person name="Gupta V."/>
            <person name="Kumar D."/>
            <person name="Ravi V."/>
            <person name="Vij S."/>
            <person name="Kapur A."/>
            <person name="Khurana P."/>
            <person name="Khurana P."/>
            <person name="Khurana J.P."/>
            <person name="Tyagi A.K."/>
            <person name="Gaikwad K."/>
            <person name="Singh A."/>
            <person name="Dalal V."/>
            <person name="Srivastava S."/>
            <person name="Dixit A."/>
            <person name="Pal A.K."/>
            <person name="Ghazi I.A."/>
            <person name="Yadav M."/>
            <person name="Pandit A."/>
            <person name="Bhargava A."/>
            <person name="Sureshbabu K."/>
            <person name="Batra K."/>
            <person name="Sharma T.R."/>
            <person name="Mohapatra T."/>
            <person name="Singh N.K."/>
            <person name="Messing J."/>
            <person name="Nelson A.B."/>
            <person name="Fuks G."/>
            <person name="Kavchok S."/>
            <person name="Keizer G."/>
            <person name="Linton E."/>
            <person name="Llaca V."/>
            <person name="Song R."/>
            <person name="Tanyolac B."/>
            <person name="Young S."/>
            <person name="Ho-Il K."/>
            <person name="Hahn J.H."/>
            <person name="Sangsakoo G."/>
            <person name="Vanavichit A."/>
            <person name="de Mattos Luiz.A.T."/>
            <person name="Zimmer P.D."/>
            <person name="Malone G."/>
            <person name="Dellagostin O."/>
            <person name="de Oliveira A.C."/>
            <person name="Bevan M."/>
            <person name="Bancroft I."/>
            <person name="Minx P."/>
            <person name="Cordum H."/>
            <person name="Wilson R."/>
            <person name="Cheng Z."/>
            <person name="Jin W."/>
            <person name="Jiang J."/>
            <person name="Leong S.A."/>
            <person name="Iwama H."/>
            <person name="Gojobori T."/>
            <person name="Itoh T."/>
            <person name="Niimura Y."/>
            <person name="Fujii Y."/>
            <person name="Habara T."/>
            <person name="Sakai H."/>
            <person name="Sato Y."/>
            <person name="Wilson G."/>
            <person name="Kumar K."/>
            <person name="McCouch S."/>
            <person name="Juretic N."/>
            <person name="Hoen D."/>
            <person name="Wright S."/>
            <person name="Bruskiewich R."/>
            <person name="Bureau T."/>
            <person name="Miyao A."/>
            <person name="Hirochika H."/>
            <person name="Nishikawa T."/>
            <person name="Kadowaki K."/>
            <person name="Sugiura M."/>
            <person name="Burr B."/>
            <person name="Sasaki T."/>
        </authorList>
    </citation>
    <scope>NUCLEOTIDE SEQUENCE [LARGE SCALE GENOMIC DNA]</scope>
    <source>
        <strain evidence="3">cv. Nipponbare</strain>
    </source>
</reference>
<evidence type="ECO:0000313" key="3">
    <source>
        <dbReference type="Proteomes" id="UP000000763"/>
    </source>
</evidence>
<evidence type="ECO:0000256" key="1">
    <source>
        <dbReference type="SAM" id="MobiDB-lite"/>
    </source>
</evidence>
<reference evidence="3" key="2">
    <citation type="journal article" date="2008" name="Nucleic Acids Res.">
        <title>The rice annotation project database (RAP-DB): 2008 update.</title>
        <authorList>
            <consortium name="The rice annotation project (RAP)"/>
        </authorList>
    </citation>
    <scope>GENOME REANNOTATION</scope>
    <source>
        <strain evidence="3">cv. Nipponbare</strain>
    </source>
</reference>
<protein>
    <submittedName>
        <fullName evidence="2">Os08g0184600 protein</fullName>
    </submittedName>
</protein>
<organism evidence="2 3">
    <name type="scientific">Oryza sativa subsp. japonica</name>
    <name type="common">Rice</name>
    <dbReference type="NCBI Taxonomy" id="39947"/>
    <lineage>
        <taxon>Eukaryota</taxon>
        <taxon>Viridiplantae</taxon>
        <taxon>Streptophyta</taxon>
        <taxon>Embryophyta</taxon>
        <taxon>Tracheophyta</taxon>
        <taxon>Spermatophyta</taxon>
        <taxon>Magnoliopsida</taxon>
        <taxon>Liliopsida</taxon>
        <taxon>Poales</taxon>
        <taxon>Poaceae</taxon>
        <taxon>BOP clade</taxon>
        <taxon>Oryzoideae</taxon>
        <taxon>Oryzeae</taxon>
        <taxon>Oryzinae</taxon>
        <taxon>Oryza</taxon>
        <taxon>Oryza sativa</taxon>
    </lineage>
</organism>